<feature type="region of interest" description="Disordered" evidence="13">
    <location>
        <begin position="1463"/>
        <end position="1494"/>
    </location>
</feature>
<evidence type="ECO:0000256" key="3">
    <source>
        <dbReference type="ARBA" id="ARBA00009714"/>
    </source>
</evidence>
<keyword evidence="15" id="KW-1185">Reference proteome</keyword>
<evidence type="ECO:0000256" key="5">
    <source>
        <dbReference type="ARBA" id="ARBA00022448"/>
    </source>
</evidence>
<evidence type="ECO:0000256" key="12">
    <source>
        <dbReference type="ARBA" id="ARBA00024631"/>
    </source>
</evidence>
<name>A0A0C3QQ00_9AGAM</name>
<dbReference type="GO" id="GO:0061723">
    <property type="term" value="P:glycophagy"/>
    <property type="evidence" value="ECO:0007669"/>
    <property type="project" value="TreeGrafter"/>
</dbReference>
<dbReference type="InterPro" id="IPR026849">
    <property type="entry name" value="ATG2"/>
</dbReference>
<reference evidence="15" key="2">
    <citation type="submission" date="2015-01" db="EMBL/GenBank/DDBJ databases">
        <title>Evolutionary Origins and Diversification of the Mycorrhizal Mutualists.</title>
        <authorList>
            <consortium name="DOE Joint Genome Institute"/>
            <consortium name="Mycorrhizal Genomics Consortium"/>
            <person name="Kohler A."/>
            <person name="Kuo A."/>
            <person name="Nagy L.G."/>
            <person name="Floudas D."/>
            <person name="Copeland A."/>
            <person name="Barry K.W."/>
            <person name="Cichocki N."/>
            <person name="Veneault-Fourrey C."/>
            <person name="LaButti K."/>
            <person name="Lindquist E.A."/>
            <person name="Lipzen A."/>
            <person name="Lundell T."/>
            <person name="Morin E."/>
            <person name="Murat C."/>
            <person name="Riley R."/>
            <person name="Ohm R."/>
            <person name="Sun H."/>
            <person name="Tunlid A."/>
            <person name="Henrissat B."/>
            <person name="Grigoriev I.V."/>
            <person name="Hibbett D.S."/>
            <person name="Martin F."/>
        </authorList>
    </citation>
    <scope>NUCLEOTIDE SEQUENCE [LARGE SCALE GENOMIC DNA]</scope>
    <source>
        <strain evidence="15">MUT 4182</strain>
    </source>
</reference>
<comment type="subcellular location">
    <subcellularLocation>
        <location evidence="1">Endoplasmic reticulum membrane</location>
        <topology evidence="1">Peripheral membrane protein</topology>
    </subcellularLocation>
    <subcellularLocation>
        <location evidence="2">Preautophagosomal structure membrane</location>
        <topology evidence="2">Peripheral membrane protein</topology>
    </subcellularLocation>
</comment>
<feature type="compositionally biased region" description="Basic and acidic residues" evidence="13">
    <location>
        <begin position="668"/>
        <end position="681"/>
    </location>
</feature>
<keyword evidence="6" id="KW-0256">Endoplasmic reticulum</keyword>
<evidence type="ECO:0000256" key="1">
    <source>
        <dbReference type="ARBA" id="ARBA00004406"/>
    </source>
</evidence>
<evidence type="ECO:0000256" key="4">
    <source>
        <dbReference type="ARBA" id="ARBA00018070"/>
    </source>
</evidence>
<evidence type="ECO:0000256" key="9">
    <source>
        <dbReference type="ARBA" id="ARBA00023136"/>
    </source>
</evidence>
<feature type="region of interest" description="Disordered" evidence="13">
    <location>
        <begin position="659"/>
        <end position="688"/>
    </location>
</feature>
<dbReference type="GO" id="GO:0043495">
    <property type="term" value="F:protein-membrane adaptor activity"/>
    <property type="evidence" value="ECO:0007669"/>
    <property type="project" value="TreeGrafter"/>
</dbReference>
<keyword evidence="8" id="KW-0445">Lipid transport</keyword>
<dbReference type="STRING" id="1051891.A0A0C3QQ00"/>
<comment type="catalytic activity">
    <reaction evidence="11">
        <text>a 1,2-diacyl-sn-glycero-3-phosphoethanolamine(in) = a 1,2-diacyl-sn-glycero-3-phosphoethanolamine(out)</text>
        <dbReference type="Rhea" id="RHEA:38895"/>
        <dbReference type="ChEBI" id="CHEBI:64612"/>
    </reaction>
</comment>
<feature type="region of interest" description="Disordered" evidence="13">
    <location>
        <begin position="498"/>
        <end position="520"/>
    </location>
</feature>
<dbReference type="GO" id="GO:0061908">
    <property type="term" value="C:phagophore"/>
    <property type="evidence" value="ECO:0007669"/>
    <property type="project" value="TreeGrafter"/>
</dbReference>
<evidence type="ECO:0000256" key="13">
    <source>
        <dbReference type="SAM" id="MobiDB-lite"/>
    </source>
</evidence>
<organism evidence="14 15">
    <name type="scientific">Tulasnella calospora MUT 4182</name>
    <dbReference type="NCBI Taxonomy" id="1051891"/>
    <lineage>
        <taxon>Eukaryota</taxon>
        <taxon>Fungi</taxon>
        <taxon>Dikarya</taxon>
        <taxon>Basidiomycota</taxon>
        <taxon>Agaricomycotina</taxon>
        <taxon>Agaricomycetes</taxon>
        <taxon>Cantharellales</taxon>
        <taxon>Tulasnellaceae</taxon>
        <taxon>Tulasnella</taxon>
    </lineage>
</organism>
<dbReference type="GO" id="GO:0034727">
    <property type="term" value="P:piecemeal microautophagy of the nucleus"/>
    <property type="evidence" value="ECO:0007669"/>
    <property type="project" value="TreeGrafter"/>
</dbReference>
<dbReference type="GO" id="GO:0006869">
    <property type="term" value="P:lipid transport"/>
    <property type="evidence" value="ECO:0007669"/>
    <property type="project" value="UniProtKB-KW"/>
</dbReference>
<dbReference type="HOGENOM" id="CLU_000795_0_0_1"/>
<feature type="compositionally biased region" description="Polar residues" evidence="13">
    <location>
        <begin position="1473"/>
        <end position="1483"/>
    </location>
</feature>
<feature type="region of interest" description="Disordered" evidence="13">
    <location>
        <begin position="323"/>
        <end position="344"/>
    </location>
</feature>
<evidence type="ECO:0000256" key="6">
    <source>
        <dbReference type="ARBA" id="ARBA00022824"/>
    </source>
</evidence>
<dbReference type="GO" id="GO:0032266">
    <property type="term" value="F:phosphatidylinositol-3-phosphate binding"/>
    <property type="evidence" value="ECO:0007669"/>
    <property type="project" value="TreeGrafter"/>
</dbReference>
<dbReference type="GO" id="GO:0061709">
    <property type="term" value="P:reticulophagy"/>
    <property type="evidence" value="ECO:0007669"/>
    <property type="project" value="TreeGrafter"/>
</dbReference>
<protein>
    <recommendedName>
        <fullName evidence="4">Autophagy-related protein 2</fullName>
    </recommendedName>
</protein>
<dbReference type="Proteomes" id="UP000054248">
    <property type="component" value="Unassembled WGS sequence"/>
</dbReference>
<feature type="compositionally biased region" description="Low complexity" evidence="13">
    <location>
        <begin position="507"/>
        <end position="519"/>
    </location>
</feature>
<dbReference type="PANTHER" id="PTHR13190:SF1">
    <property type="entry name" value="AUTOPHAGY-RELATED 2, ISOFORM A"/>
    <property type="match status" value="1"/>
</dbReference>
<dbReference type="OrthoDB" id="18982at2759"/>
<keyword evidence="7" id="KW-0072">Autophagy</keyword>
<evidence type="ECO:0000256" key="11">
    <source>
        <dbReference type="ARBA" id="ARBA00024615"/>
    </source>
</evidence>
<keyword evidence="9" id="KW-0472">Membrane</keyword>
<feature type="region of interest" description="Disordered" evidence="13">
    <location>
        <begin position="163"/>
        <end position="196"/>
    </location>
</feature>
<reference evidence="14 15" key="1">
    <citation type="submission" date="2014-04" db="EMBL/GenBank/DDBJ databases">
        <authorList>
            <consortium name="DOE Joint Genome Institute"/>
            <person name="Kuo A."/>
            <person name="Girlanda M."/>
            <person name="Perotto S."/>
            <person name="Kohler A."/>
            <person name="Nagy L.G."/>
            <person name="Floudas D."/>
            <person name="Copeland A."/>
            <person name="Barry K.W."/>
            <person name="Cichocki N."/>
            <person name="Veneault-Fourrey C."/>
            <person name="LaButti K."/>
            <person name="Lindquist E.A."/>
            <person name="Lipzen A."/>
            <person name="Lundell T."/>
            <person name="Morin E."/>
            <person name="Murat C."/>
            <person name="Sun H."/>
            <person name="Tunlid A."/>
            <person name="Henrissat B."/>
            <person name="Grigoriev I.V."/>
            <person name="Hibbett D.S."/>
            <person name="Martin F."/>
            <person name="Nordberg H.P."/>
            <person name="Cantor M.N."/>
            <person name="Hua S.X."/>
        </authorList>
    </citation>
    <scope>NUCLEOTIDE SEQUENCE [LARGE SCALE GENOMIC DNA]</scope>
    <source>
        <strain evidence="14 15">MUT 4182</strain>
    </source>
</reference>
<comment type="catalytic activity">
    <reaction evidence="10">
        <text>a 1,2-diacyl-sn-glycero-3-phospho-L-serine(in) = a 1,2-diacyl-sn-glycero-3-phospho-L-serine(out)</text>
        <dbReference type="Rhea" id="RHEA:38663"/>
        <dbReference type="ChEBI" id="CHEBI:57262"/>
    </reaction>
</comment>
<evidence type="ECO:0000256" key="7">
    <source>
        <dbReference type="ARBA" id="ARBA00023006"/>
    </source>
</evidence>
<gene>
    <name evidence="14" type="ORF">M407DRAFT_70393</name>
</gene>
<dbReference type="GO" id="GO:0005789">
    <property type="term" value="C:endoplasmic reticulum membrane"/>
    <property type="evidence" value="ECO:0007669"/>
    <property type="project" value="UniProtKB-SubCell"/>
</dbReference>
<dbReference type="GO" id="GO:0034045">
    <property type="term" value="C:phagophore assembly site membrane"/>
    <property type="evidence" value="ECO:0007669"/>
    <property type="project" value="UniProtKB-SubCell"/>
</dbReference>
<dbReference type="GO" id="GO:0000045">
    <property type="term" value="P:autophagosome assembly"/>
    <property type="evidence" value="ECO:0007669"/>
    <property type="project" value="TreeGrafter"/>
</dbReference>
<dbReference type="Pfam" id="PF13329">
    <property type="entry name" value="ATG2_CAD"/>
    <property type="match status" value="1"/>
</dbReference>
<evidence type="ECO:0000313" key="14">
    <source>
        <dbReference type="EMBL" id="KIO29524.1"/>
    </source>
</evidence>
<evidence type="ECO:0000256" key="8">
    <source>
        <dbReference type="ARBA" id="ARBA00023055"/>
    </source>
</evidence>
<feature type="region of interest" description="Disordered" evidence="13">
    <location>
        <begin position="1296"/>
        <end position="1320"/>
    </location>
</feature>
<comment type="similarity">
    <text evidence="3">Belongs to the ATG2 family.</text>
</comment>
<evidence type="ECO:0000256" key="2">
    <source>
        <dbReference type="ARBA" id="ARBA00004623"/>
    </source>
</evidence>
<comment type="catalytic activity">
    <reaction evidence="12">
        <text>a 1,2-diacyl-sn-glycero-3-phosphocholine(in) = a 1,2-diacyl-sn-glycero-3-phosphocholine(out)</text>
        <dbReference type="Rhea" id="RHEA:38571"/>
        <dbReference type="ChEBI" id="CHEBI:57643"/>
    </reaction>
</comment>
<accession>A0A0C3QQ00</accession>
<evidence type="ECO:0000256" key="10">
    <source>
        <dbReference type="ARBA" id="ARBA00024479"/>
    </source>
</evidence>
<dbReference type="EMBL" id="KN822982">
    <property type="protein sequence ID" value="KIO29524.1"/>
    <property type="molecule type" value="Genomic_DNA"/>
</dbReference>
<dbReference type="GO" id="GO:0000422">
    <property type="term" value="P:autophagy of mitochondrion"/>
    <property type="evidence" value="ECO:0007669"/>
    <property type="project" value="TreeGrafter"/>
</dbReference>
<proteinExistence type="inferred from homology"/>
<evidence type="ECO:0000313" key="15">
    <source>
        <dbReference type="Proteomes" id="UP000054248"/>
    </source>
</evidence>
<dbReference type="PANTHER" id="PTHR13190">
    <property type="entry name" value="AUTOPHAGY-RELATED 2, ISOFORM A"/>
    <property type="match status" value="1"/>
</dbReference>
<sequence>MFGILEVLSFPLPSFSLPTAALPANLQKRFFSFILRRTLGHLVKPGQLDINQIEAQIGGGKFEIRDVELDPQAINQLLDDLPLQLHDGSIGKVSAQIPLPNIFTAPFNLVLSSLHLTLELRPLPSNPPPPTNLAESVASIAETFVHDELNERDARLLRNSVHGLPEVDEDDEDERQPPGSINPYLDNDRDDEDGDQAIPADQLEMEGVGMFSIVVERLLSRFCFTATDTVIRIVHPDVAEYTLNVPEVAYATEEEVTDTVTKVRTVKVSGVTVSVKQLRPPNQLPPAAESSSEDELPADMYQSTLSVATSSIYQSAASIARSAVPDDSPESSRLSPTISNKDHSSWAPRDELIISLTSEPIVIKVRNVFPAETAAALSQQVSSPEGLQLSISRTSIDIAIGLVAVAFQSYQIRAALSSVAFVSSKQTKSANSKEPENPGPGPQVQLQLKAKGLILLLLQDRPSNDASLDRFFAQPSMPPLRLQHLRIHLDTIEASLTDGSLNPTSMTAPTNARNTRNNTSSRQIASLSISDLSLFIISRTHVDSWTAYPIIIHDSNLPHQYDTTTTPCFPVFDAPDWRKADGLVVRPSRWKVNVQPSKRKMSGSVLLPMVGGPAIRLRTEIGPSVAKVIEFNLEPLHVFLDLQNVKQLLPFITECLPATPDLQSPDSPRSEDLRAEEEKKLQATPKARNADDRIIGDLDAQNAKAVSASGATLVLMAPMIRIQIRCPPPPLAPTERSGPLILDIHDLRVVTGDAGQRGSTTRFGSYDAPTTTRRSSKKKLLSQVEWSKLVVSLAGAAEPRASAIVSVAPLPPSNDKPEQQQPDIKPIVFVRQSDPPKADEAPSTSIEVRLPYAAVNLDKSNIDSLQLWADDCTQWAERTFGDGQRSTRSSAETSMIGSRYFAHTPKGMGSLATIRTARSLEPSKKAGEFVVSVAVEQAGVQLLVPRGPPEGTMDARPFIISASDVSALLELKPEGKNETVVTLALADVRIEDTSAADPKSLLSFLEPVNPSAPVSFAHAFVRITSTTDPGTAAKQSAIRLTATGFTYTLHPNLDWINELARFAKAPPGVRAFESVVPNERTQISVDVHDGSLKVVAPNHKGALLVVMEELKLATELVSESTETHVQLQVPSLRVFFIDDAPTIDEGHEYASGTDRWASNGYAFIAHLSELETRVASNSLPLSNNVEVDKLRLSLHLCADTGVAIGAFATDLASAFKGPEEIVAPRTPKSRPIPFTRKPMADLMASIDENAFASAPEVDVGGDLMQDDLPTNLDFLDTAYGTSGGVTVYSDDEFEDLSPIDESPQVASASTPSTPENKSLSTFKGETVRILGSGPINIIEDFYDTVTPLEDDTGPVFDYGLIARIRTKDCEIKVHLHDGYDWASTRKAIEEQVKAMRKKLLKIRQLLASGQVPDESVEETHAMLFNSVHIGLPENADEMEANEIIAAIDEELGDDAETASISSWQSMNRPAGSSKPSATPSTSGKPVRFRGQKLTRSKHSRIDICLYNLEAEVDKLHPNEGEVMSRVLVKIRDLEIQDHIKTSTWKKFLTGMKSDSKGNIRETDSYMARVELKMVKPSRSLEQEEARLKMKFLPLRLRVDQDALDFLKAFGAFSATLNPSPPATPPPPSKDEIFFQRVEVFPVALKLDYKPKRVDYKALREGRTIELMNFFHFDGAEMTLRHIELSGIQGWETVGNTLNDLWTPDVKANQLVDVISGIAPIRSVVNVGSGFADLVLIPIAQYRKDRRLIRGLQRGAKSFVKTTALEAVKLGAKLATGTQVILEEAESLLGPSVSDADTLDIRSVRGATTATSYAGENPARLVSKYADQPNDVREGVEAAYKSLGKNLTSAAQTILAVPMEVYERSGNEGAARKVIRAVPIAVLKPMIGATEAVSKTLLGLRNTLDPENLAETEEKYKR</sequence>
<keyword evidence="5" id="KW-0813">Transport</keyword>
<feature type="compositionally biased region" description="Polar residues" evidence="13">
    <location>
        <begin position="1304"/>
        <end position="1320"/>
    </location>
</feature>